<gene>
    <name evidence="2" type="ORF">INT44_007945</name>
</gene>
<reference evidence="2" key="1">
    <citation type="submission" date="2020-12" db="EMBL/GenBank/DDBJ databases">
        <title>Metabolic potential, ecology and presence of endohyphal bacteria is reflected in genomic diversity of Mucoromycotina.</title>
        <authorList>
            <person name="Muszewska A."/>
            <person name="Okrasinska A."/>
            <person name="Steczkiewicz K."/>
            <person name="Drgas O."/>
            <person name="Orlowska M."/>
            <person name="Perlinska-Lenart U."/>
            <person name="Aleksandrzak-Piekarczyk T."/>
            <person name="Szatraj K."/>
            <person name="Zielenkiewicz U."/>
            <person name="Pilsyk S."/>
            <person name="Malc E."/>
            <person name="Mieczkowski P."/>
            <person name="Kruszewska J.S."/>
            <person name="Biernat P."/>
            <person name="Pawlowska J."/>
        </authorList>
    </citation>
    <scope>NUCLEOTIDE SEQUENCE</scope>
    <source>
        <strain evidence="2">WA0000051536</strain>
    </source>
</reference>
<accession>A0A8H7PNE6</accession>
<organism evidence="2 3">
    <name type="scientific">Umbelopsis vinacea</name>
    <dbReference type="NCBI Taxonomy" id="44442"/>
    <lineage>
        <taxon>Eukaryota</taxon>
        <taxon>Fungi</taxon>
        <taxon>Fungi incertae sedis</taxon>
        <taxon>Mucoromycota</taxon>
        <taxon>Mucoromycotina</taxon>
        <taxon>Umbelopsidomycetes</taxon>
        <taxon>Umbelopsidales</taxon>
        <taxon>Umbelopsidaceae</taxon>
        <taxon>Umbelopsis</taxon>
    </lineage>
</organism>
<keyword evidence="3" id="KW-1185">Reference proteome</keyword>
<sequence length="315" mass="35442">MIPVPSLKTLAIGVIARHSHWFETFGAIPQDLAEQVLQATFDHDTITAEMMDNFAETYPTSNLSLRHACYMKSIRYQETNLLDRQLRTLSIVPTFLTKLDLKRCQELTDDDLCRLNLLTSLVTLDLSDTGITDYGVSHLARPFSMKTNQGLWHLEALLLSNVEYISDASLKHLAKFPALNVMDISGTSITETVAAIVLTRLGFDKVDKWDGATKDLMTIRPHKNLGSFLVQTSDVGDHRKLYWAVHIGTHVSRDSVTYPTMRPRNIAISSLKYVRSSRPDVQIPRKRQSNDPTSGPLKLRRSAPKQSLDVLKGLL</sequence>
<dbReference type="InterPro" id="IPR032675">
    <property type="entry name" value="LRR_dom_sf"/>
</dbReference>
<dbReference type="Proteomes" id="UP000612746">
    <property type="component" value="Unassembled WGS sequence"/>
</dbReference>
<dbReference type="PANTHER" id="PTHR13318:SF190">
    <property type="entry name" value="PARTNER OF PAIRED, ISOFORM B"/>
    <property type="match status" value="1"/>
</dbReference>
<comment type="caution">
    <text evidence="2">The sequence shown here is derived from an EMBL/GenBank/DDBJ whole genome shotgun (WGS) entry which is preliminary data.</text>
</comment>
<dbReference type="Pfam" id="PF13516">
    <property type="entry name" value="LRR_6"/>
    <property type="match status" value="2"/>
</dbReference>
<feature type="region of interest" description="Disordered" evidence="1">
    <location>
        <begin position="278"/>
        <end position="300"/>
    </location>
</feature>
<dbReference type="OrthoDB" id="550575at2759"/>
<evidence type="ECO:0000313" key="3">
    <source>
        <dbReference type="Proteomes" id="UP000612746"/>
    </source>
</evidence>
<protein>
    <submittedName>
        <fullName evidence="2">Uncharacterized protein</fullName>
    </submittedName>
</protein>
<evidence type="ECO:0000313" key="2">
    <source>
        <dbReference type="EMBL" id="KAG2177434.1"/>
    </source>
</evidence>
<dbReference type="Gene3D" id="3.80.10.10">
    <property type="entry name" value="Ribonuclease Inhibitor"/>
    <property type="match status" value="2"/>
</dbReference>
<dbReference type="EMBL" id="JAEPRA010000012">
    <property type="protein sequence ID" value="KAG2177434.1"/>
    <property type="molecule type" value="Genomic_DNA"/>
</dbReference>
<dbReference type="PANTHER" id="PTHR13318">
    <property type="entry name" value="PARTNER OF PAIRED, ISOFORM B-RELATED"/>
    <property type="match status" value="1"/>
</dbReference>
<dbReference type="InterPro" id="IPR001611">
    <property type="entry name" value="Leu-rich_rpt"/>
</dbReference>
<evidence type="ECO:0000256" key="1">
    <source>
        <dbReference type="SAM" id="MobiDB-lite"/>
    </source>
</evidence>
<dbReference type="AlphaFoldDB" id="A0A8H7PNE6"/>
<dbReference type="GO" id="GO:0019005">
    <property type="term" value="C:SCF ubiquitin ligase complex"/>
    <property type="evidence" value="ECO:0007669"/>
    <property type="project" value="TreeGrafter"/>
</dbReference>
<dbReference type="GO" id="GO:0031146">
    <property type="term" value="P:SCF-dependent proteasomal ubiquitin-dependent protein catabolic process"/>
    <property type="evidence" value="ECO:0007669"/>
    <property type="project" value="TreeGrafter"/>
</dbReference>
<proteinExistence type="predicted"/>
<dbReference type="SUPFAM" id="SSF52047">
    <property type="entry name" value="RNI-like"/>
    <property type="match status" value="1"/>
</dbReference>
<name>A0A8H7PNE6_9FUNG</name>